<dbReference type="SUPFAM" id="SSF52047">
    <property type="entry name" value="RNI-like"/>
    <property type="match status" value="1"/>
</dbReference>
<accession>A0A6A5VC11</accession>
<keyword evidence="3" id="KW-1185">Reference proteome</keyword>
<gene>
    <name evidence="2" type="ORF">BU23DRAFT_598039</name>
</gene>
<reference evidence="2" key="1">
    <citation type="journal article" date="2020" name="Stud. Mycol.">
        <title>101 Dothideomycetes genomes: a test case for predicting lifestyles and emergence of pathogens.</title>
        <authorList>
            <person name="Haridas S."/>
            <person name="Albert R."/>
            <person name="Binder M."/>
            <person name="Bloem J."/>
            <person name="Labutti K."/>
            <person name="Salamov A."/>
            <person name="Andreopoulos B."/>
            <person name="Baker S."/>
            <person name="Barry K."/>
            <person name="Bills G."/>
            <person name="Bluhm B."/>
            <person name="Cannon C."/>
            <person name="Castanera R."/>
            <person name="Culley D."/>
            <person name="Daum C."/>
            <person name="Ezra D."/>
            <person name="Gonzalez J."/>
            <person name="Henrissat B."/>
            <person name="Kuo A."/>
            <person name="Liang C."/>
            <person name="Lipzen A."/>
            <person name="Lutzoni F."/>
            <person name="Magnuson J."/>
            <person name="Mondo S."/>
            <person name="Nolan M."/>
            <person name="Ohm R."/>
            <person name="Pangilinan J."/>
            <person name="Park H.-J."/>
            <person name="Ramirez L."/>
            <person name="Alfaro M."/>
            <person name="Sun H."/>
            <person name="Tritt A."/>
            <person name="Yoshinaga Y."/>
            <person name="Zwiers L.-H."/>
            <person name="Turgeon B."/>
            <person name="Goodwin S."/>
            <person name="Spatafora J."/>
            <person name="Crous P."/>
            <person name="Grigoriev I."/>
        </authorList>
    </citation>
    <scope>NUCLEOTIDE SEQUENCE</scope>
    <source>
        <strain evidence="2">CBS 107.79</strain>
    </source>
</reference>
<evidence type="ECO:0008006" key="4">
    <source>
        <dbReference type="Google" id="ProtNLM"/>
    </source>
</evidence>
<evidence type="ECO:0000256" key="1">
    <source>
        <dbReference type="SAM" id="MobiDB-lite"/>
    </source>
</evidence>
<organism evidence="2 3">
    <name type="scientific">Bimuria novae-zelandiae CBS 107.79</name>
    <dbReference type="NCBI Taxonomy" id="1447943"/>
    <lineage>
        <taxon>Eukaryota</taxon>
        <taxon>Fungi</taxon>
        <taxon>Dikarya</taxon>
        <taxon>Ascomycota</taxon>
        <taxon>Pezizomycotina</taxon>
        <taxon>Dothideomycetes</taxon>
        <taxon>Pleosporomycetidae</taxon>
        <taxon>Pleosporales</taxon>
        <taxon>Massarineae</taxon>
        <taxon>Didymosphaeriaceae</taxon>
        <taxon>Bimuria</taxon>
    </lineage>
</organism>
<dbReference type="OrthoDB" id="3798941at2759"/>
<protein>
    <recommendedName>
        <fullName evidence="4">F-box domain-containing protein</fullName>
    </recommendedName>
</protein>
<name>A0A6A5VC11_9PLEO</name>
<sequence length="570" mass="64904">MDRIPPEVYSEIVTALAEEKNIQLALYSTVSHQFCVAVEQQTFKRLVLTTHDLPRFREIFSGANTRRRGFLRQVFLRFVLPNEAPNPCCQAGRVIDRNADSQAFTESVDILFNILSDLRKRCSAVPPPLYLGFVNATRQSDPPHPNYSRCSRERGKHDEEDQICAKVGRGHYDFLPTAAKTLPTLTDVTEFYFGGRDELEDLGRKWIGLVLRKFQALEILTLNEEDRVEWGRKMRGDLREGLENSIRQLQLSSLKVLTLTIRSNRLGEESLTPPDLLYSQSNHDGEEKSSTTLLAHLSALPKLTTLQLNGPLVITPHMFSSLPPAAFPALKYFHLDFAPETADGDWFFQHDDASFGQLPDPDLDSDYVSSDDEIDDKEEAEEGEEIDNDDDDDSLAVPPEKKSLPYPSKYPNDDGPVSQLRRAFFHFRTLPSHATFGPLLLAAAEMAKNARCLRKFVMRVRHGLDLAEESNIKYVQPNMKRTFLIMLLRPGELCSDLQLKLPFDEEKYKEQNRMWWRVGDGWRPNNDVLQAWKEAVGEDGTVGFLGESKIEKEKKFAARTELFLGDPDLV</sequence>
<evidence type="ECO:0000313" key="3">
    <source>
        <dbReference type="Proteomes" id="UP000800036"/>
    </source>
</evidence>
<dbReference type="AlphaFoldDB" id="A0A6A5VC11"/>
<dbReference type="Proteomes" id="UP000800036">
    <property type="component" value="Unassembled WGS sequence"/>
</dbReference>
<feature type="region of interest" description="Disordered" evidence="1">
    <location>
        <begin position="358"/>
        <end position="413"/>
    </location>
</feature>
<dbReference type="EMBL" id="ML976673">
    <property type="protein sequence ID" value="KAF1974685.1"/>
    <property type="molecule type" value="Genomic_DNA"/>
</dbReference>
<evidence type="ECO:0000313" key="2">
    <source>
        <dbReference type="EMBL" id="KAF1974685.1"/>
    </source>
</evidence>
<proteinExistence type="predicted"/>
<feature type="compositionally biased region" description="Acidic residues" evidence="1">
    <location>
        <begin position="361"/>
        <end position="394"/>
    </location>
</feature>